<feature type="region of interest" description="Disordered" evidence="1">
    <location>
        <begin position="22"/>
        <end position="81"/>
    </location>
</feature>
<dbReference type="RefSeq" id="WP_188495503.1">
    <property type="nucleotide sequence ID" value="NZ_BMGA01000010.1"/>
</dbReference>
<keyword evidence="3" id="KW-1185">Reference proteome</keyword>
<feature type="compositionally biased region" description="Basic and acidic residues" evidence="1">
    <location>
        <begin position="63"/>
        <end position="81"/>
    </location>
</feature>
<protein>
    <submittedName>
        <fullName evidence="2">Uncharacterized protein</fullName>
    </submittedName>
</protein>
<gene>
    <name evidence="2" type="ORF">GCM10008015_30080</name>
</gene>
<evidence type="ECO:0000313" key="3">
    <source>
        <dbReference type="Proteomes" id="UP000658793"/>
    </source>
</evidence>
<evidence type="ECO:0000256" key="1">
    <source>
        <dbReference type="SAM" id="MobiDB-lite"/>
    </source>
</evidence>
<dbReference type="Proteomes" id="UP000658793">
    <property type="component" value="Unassembled WGS sequence"/>
</dbReference>
<comment type="caution">
    <text evidence="2">The sequence shown here is derived from an EMBL/GenBank/DDBJ whole genome shotgun (WGS) entry which is preliminary data.</text>
</comment>
<accession>A0ABQ1HRQ1</accession>
<organism evidence="2 3">
    <name type="scientific">Flavobacterium palustre</name>
    <dbReference type="NCBI Taxonomy" id="1476463"/>
    <lineage>
        <taxon>Bacteria</taxon>
        <taxon>Pseudomonadati</taxon>
        <taxon>Bacteroidota</taxon>
        <taxon>Flavobacteriia</taxon>
        <taxon>Flavobacteriales</taxon>
        <taxon>Flavobacteriaceae</taxon>
        <taxon>Flavobacterium</taxon>
    </lineage>
</organism>
<name>A0ABQ1HRQ1_9FLAO</name>
<sequence length="81" mass="8962">MKKLLLSMAVAGMLFTACNGKKTEEHGHDHTDGTHQHEDGAAHPNHETDSVTQEEFTVGKDSTATKEAHDHQHENGEKHDH</sequence>
<reference evidence="3" key="1">
    <citation type="journal article" date="2019" name="Int. J. Syst. Evol. Microbiol.">
        <title>The Global Catalogue of Microorganisms (GCM) 10K type strain sequencing project: providing services to taxonomists for standard genome sequencing and annotation.</title>
        <authorList>
            <consortium name="The Broad Institute Genomics Platform"/>
            <consortium name="The Broad Institute Genome Sequencing Center for Infectious Disease"/>
            <person name="Wu L."/>
            <person name="Ma J."/>
        </authorList>
    </citation>
    <scope>NUCLEOTIDE SEQUENCE [LARGE SCALE GENOMIC DNA]</scope>
    <source>
        <strain evidence="3">CGMCC 1.12811</strain>
    </source>
</reference>
<feature type="compositionally biased region" description="Basic and acidic residues" evidence="1">
    <location>
        <begin position="22"/>
        <end position="49"/>
    </location>
</feature>
<dbReference type="PROSITE" id="PS51257">
    <property type="entry name" value="PROKAR_LIPOPROTEIN"/>
    <property type="match status" value="1"/>
</dbReference>
<proteinExistence type="predicted"/>
<dbReference type="EMBL" id="BMGA01000010">
    <property type="protein sequence ID" value="GGA87410.1"/>
    <property type="molecule type" value="Genomic_DNA"/>
</dbReference>
<evidence type="ECO:0000313" key="2">
    <source>
        <dbReference type="EMBL" id="GGA87410.1"/>
    </source>
</evidence>